<dbReference type="CDD" id="cd06595">
    <property type="entry name" value="GH31_u1"/>
    <property type="match status" value="1"/>
</dbReference>
<evidence type="ECO:0000259" key="4">
    <source>
        <dbReference type="Pfam" id="PF01055"/>
    </source>
</evidence>
<dbReference type="Gene3D" id="3.20.20.80">
    <property type="entry name" value="Glycosidases"/>
    <property type="match status" value="1"/>
</dbReference>
<dbReference type="Proteomes" id="UP000764110">
    <property type="component" value="Unassembled WGS sequence"/>
</dbReference>
<dbReference type="InterPro" id="IPR048395">
    <property type="entry name" value="Glyco_hydro_31_C"/>
</dbReference>
<dbReference type="GO" id="GO:0004553">
    <property type="term" value="F:hydrolase activity, hydrolyzing O-glycosyl compounds"/>
    <property type="evidence" value="ECO:0007669"/>
    <property type="project" value="InterPro"/>
</dbReference>
<dbReference type="InterPro" id="IPR000322">
    <property type="entry name" value="Glyco_hydro_31_TIM"/>
</dbReference>
<dbReference type="InterPro" id="IPR017853">
    <property type="entry name" value="GH"/>
</dbReference>
<evidence type="ECO:0000313" key="7">
    <source>
        <dbReference type="Proteomes" id="UP000764110"/>
    </source>
</evidence>
<keyword evidence="3" id="KW-0732">Signal</keyword>
<feature type="domain" description="Glycoside hydrolase family 31 TIM barrel" evidence="4">
    <location>
        <begin position="421"/>
        <end position="725"/>
    </location>
</feature>
<accession>A0A9P8M747</accession>
<comment type="caution">
    <text evidence="6">The sequence shown here is derived from an EMBL/GenBank/DDBJ whole genome shotgun (WGS) entry which is preliminary data.</text>
</comment>
<dbReference type="SUPFAM" id="SSF51445">
    <property type="entry name" value="(Trans)glycosidases"/>
    <property type="match status" value="1"/>
</dbReference>
<evidence type="ECO:0000256" key="2">
    <source>
        <dbReference type="RuleBase" id="RU361185"/>
    </source>
</evidence>
<dbReference type="PANTHER" id="PTHR43863">
    <property type="entry name" value="HYDROLASE, PUTATIVE (AFU_ORTHOLOGUE AFUA_1G03140)-RELATED"/>
    <property type="match status" value="1"/>
</dbReference>
<dbReference type="Gene3D" id="2.60.40.1180">
    <property type="entry name" value="Golgi alpha-mannosidase II"/>
    <property type="match status" value="2"/>
</dbReference>
<reference evidence="6 7" key="1">
    <citation type="submission" date="2020-07" db="EMBL/GenBank/DDBJ databases">
        <title>Metarhizium humberi genome.</title>
        <authorList>
            <person name="Lysoe E."/>
        </authorList>
    </citation>
    <scope>NUCLEOTIDE SEQUENCE [LARGE SCALE GENOMIC DNA]</scope>
    <source>
        <strain evidence="6 7">ESALQ1638</strain>
    </source>
</reference>
<protein>
    <recommendedName>
        <fullName evidence="8">Glycoside hydrolase, family 31</fullName>
    </recommendedName>
</protein>
<dbReference type="Pfam" id="PF01055">
    <property type="entry name" value="Glyco_hydro_31_2nd"/>
    <property type="match status" value="1"/>
</dbReference>
<dbReference type="AlphaFoldDB" id="A0A9P8M747"/>
<evidence type="ECO:0000313" key="6">
    <source>
        <dbReference type="EMBL" id="KAH0594967.1"/>
    </source>
</evidence>
<comment type="similarity">
    <text evidence="1 2">Belongs to the glycosyl hydrolase 31 family.</text>
</comment>
<dbReference type="InterPro" id="IPR051816">
    <property type="entry name" value="Glycosyl_Hydrolase_31"/>
</dbReference>
<dbReference type="GO" id="GO:0005975">
    <property type="term" value="P:carbohydrate metabolic process"/>
    <property type="evidence" value="ECO:0007669"/>
    <property type="project" value="InterPro"/>
</dbReference>
<feature type="chain" id="PRO_5040339415" description="Glycoside hydrolase, family 31" evidence="3">
    <location>
        <begin position="32"/>
        <end position="1028"/>
    </location>
</feature>
<dbReference type="EMBL" id="JACEFI010000014">
    <property type="protein sequence ID" value="KAH0594967.1"/>
    <property type="molecule type" value="Genomic_DNA"/>
</dbReference>
<evidence type="ECO:0008006" key="8">
    <source>
        <dbReference type="Google" id="ProtNLM"/>
    </source>
</evidence>
<dbReference type="Pfam" id="PF21365">
    <property type="entry name" value="Glyco_hydro_31_3rd"/>
    <property type="match status" value="1"/>
</dbReference>
<dbReference type="SUPFAM" id="SSF51011">
    <property type="entry name" value="Glycosyl hydrolase domain"/>
    <property type="match status" value="1"/>
</dbReference>
<name>A0A9P8M747_9HYPO</name>
<feature type="signal peptide" evidence="3">
    <location>
        <begin position="1"/>
        <end position="31"/>
    </location>
</feature>
<organism evidence="6 7">
    <name type="scientific">Metarhizium humberi</name>
    <dbReference type="NCBI Taxonomy" id="2596975"/>
    <lineage>
        <taxon>Eukaryota</taxon>
        <taxon>Fungi</taxon>
        <taxon>Dikarya</taxon>
        <taxon>Ascomycota</taxon>
        <taxon>Pezizomycotina</taxon>
        <taxon>Sordariomycetes</taxon>
        <taxon>Hypocreomycetidae</taxon>
        <taxon>Hypocreales</taxon>
        <taxon>Clavicipitaceae</taxon>
        <taxon>Metarhizium</taxon>
    </lineage>
</organism>
<dbReference type="PANTHER" id="PTHR43863:SF2">
    <property type="entry name" value="MALTASE-GLUCOAMYLASE"/>
    <property type="match status" value="1"/>
</dbReference>
<evidence type="ECO:0000259" key="5">
    <source>
        <dbReference type="Pfam" id="PF21365"/>
    </source>
</evidence>
<gene>
    <name evidence="6" type="ORF">MHUMG1_07265</name>
</gene>
<keyword evidence="2" id="KW-0326">Glycosidase</keyword>
<proteinExistence type="inferred from homology"/>
<feature type="domain" description="Glycosyl hydrolase family 31 C-terminal" evidence="5">
    <location>
        <begin position="733"/>
        <end position="823"/>
    </location>
</feature>
<sequence>MSRNSSNQAFSLLLPVMIARELLSLFLSVSADSIFAHGYGMELKVFRMADALLDILACSPGSTKEGGICVGMGDILHGLQNVLLDIGGLKSRFLDNLQIRMSNSELAKRPWPYLSMRFPGNEAAGQGGNAVREADSHLETEADTLKIVPIHATSSAKLQGGWLFKKAQHVTWSIHITSFATENDGFDLKQQLIFGNPLVIIPVFIFLNLEAGGGNLPSFLQPPIATSMDKYAFPCDPLANPAAVISGPTYRFTLLGETVLRYEWAEDGVFEDRASVFAINRNFTPPEFTVNDTEKHVEVVARNFHITYDKRRFSRSGFTIGFPSKVTLWGADWHYGETAKDNLGGTARTLDEVDGRCDMGDGILSRSGFATLDDSDTMLFDGQGFIAPRKSGDRIDGYMFVYGHDYKGAMKAFYDISGRQPALPRWALGNWWSRYHPYSADEYIQLMDTFAKRRVPLSVAVVDMDWHQVKGDHIPHAGWTGYSWNKELFPDPSGFGKALHDRGLKITLNDHPHGGIHHHEDLYEAMAKAIGHDTSKKAPIFFNPTDPKFMDAFLSVLHRSIEKEACDFWWIDWQQGPISRIPGLDPLWLLNYFHFQDHVNQNGEGKGIIFSRYAGPGSHRYPVGFSGDSIRTWESLRFQPEFTATASNVGYGWWSHDIGGHMDGIRDDEMATRWVQYGVFSPIFRLHSSYSQWTSKEPWNFRAEHCYAMEHFMQFRHRMVPYLQTTNLLGGAEPLVRPLYWEYPARGEAYEKPNEYFFGPHLVVAPIVHPRNPATNLASANVWVPPGRHVDIFTGAIYDGDREILMYRSIETIPVLAPEGSIIPLEADLFPQNGCMNPTSLEVIIVIGKDGSFTILENPHDDADAEPSRENGDSIEYRKIKLDYKQSTGRLSVSESTKTWKFKFLSLMSIPPALKVHVAGVVTTCKIHVEDMPDTPGLVVEIPAQDSNHKVDVQITLGPEPQLSVLDRSARLKSWLLDFQIEFDVKDKILAAVEGNKSLASKIGGLMSLGLEADYTGPVVELLTGESR</sequence>
<keyword evidence="7" id="KW-1185">Reference proteome</keyword>
<dbReference type="InterPro" id="IPR013780">
    <property type="entry name" value="Glyco_hydro_b"/>
</dbReference>
<evidence type="ECO:0000256" key="1">
    <source>
        <dbReference type="ARBA" id="ARBA00007806"/>
    </source>
</evidence>
<evidence type="ECO:0000256" key="3">
    <source>
        <dbReference type="SAM" id="SignalP"/>
    </source>
</evidence>
<keyword evidence="2" id="KW-0378">Hydrolase</keyword>